<keyword evidence="2" id="KW-0812">Transmembrane</keyword>
<proteinExistence type="predicted"/>
<organism evidence="3 4">
    <name type="scientific">Favolaschia claudopus</name>
    <dbReference type="NCBI Taxonomy" id="2862362"/>
    <lineage>
        <taxon>Eukaryota</taxon>
        <taxon>Fungi</taxon>
        <taxon>Dikarya</taxon>
        <taxon>Basidiomycota</taxon>
        <taxon>Agaricomycotina</taxon>
        <taxon>Agaricomycetes</taxon>
        <taxon>Agaricomycetidae</taxon>
        <taxon>Agaricales</taxon>
        <taxon>Marasmiineae</taxon>
        <taxon>Mycenaceae</taxon>
        <taxon>Favolaschia</taxon>
    </lineage>
</organism>
<accession>A0AAW0A996</accession>
<dbReference type="AlphaFoldDB" id="A0AAW0A996"/>
<evidence type="ECO:0000313" key="3">
    <source>
        <dbReference type="EMBL" id="KAK7005724.1"/>
    </source>
</evidence>
<keyword evidence="2" id="KW-0472">Membrane</keyword>
<comment type="caution">
    <text evidence="3">The sequence shown here is derived from an EMBL/GenBank/DDBJ whole genome shotgun (WGS) entry which is preliminary data.</text>
</comment>
<evidence type="ECO:0000313" key="4">
    <source>
        <dbReference type="Proteomes" id="UP001362999"/>
    </source>
</evidence>
<reference evidence="3 4" key="1">
    <citation type="journal article" date="2024" name="J Genomics">
        <title>Draft genome sequencing and assembly of Favolaschia claudopus CIRM-BRFM 2984 isolated from oak limbs.</title>
        <authorList>
            <person name="Navarro D."/>
            <person name="Drula E."/>
            <person name="Chaduli D."/>
            <person name="Cazenave R."/>
            <person name="Ahrendt S."/>
            <person name="Wang J."/>
            <person name="Lipzen A."/>
            <person name="Daum C."/>
            <person name="Barry K."/>
            <person name="Grigoriev I.V."/>
            <person name="Favel A."/>
            <person name="Rosso M.N."/>
            <person name="Martin F."/>
        </authorList>
    </citation>
    <scope>NUCLEOTIDE SEQUENCE [LARGE SCALE GENOMIC DNA]</scope>
    <source>
        <strain evidence="3 4">CIRM-BRFM 2984</strain>
    </source>
</reference>
<gene>
    <name evidence="3" type="ORF">R3P38DRAFT_3214669</name>
</gene>
<evidence type="ECO:0000256" key="2">
    <source>
        <dbReference type="SAM" id="Phobius"/>
    </source>
</evidence>
<protein>
    <submittedName>
        <fullName evidence="3">Uncharacterized protein</fullName>
    </submittedName>
</protein>
<feature type="region of interest" description="Disordered" evidence="1">
    <location>
        <begin position="182"/>
        <end position="230"/>
    </location>
</feature>
<feature type="transmembrane region" description="Helical" evidence="2">
    <location>
        <begin position="40"/>
        <end position="61"/>
    </location>
</feature>
<dbReference type="EMBL" id="JAWWNJ010000077">
    <property type="protein sequence ID" value="KAK7005724.1"/>
    <property type="molecule type" value="Genomic_DNA"/>
</dbReference>
<keyword evidence="4" id="KW-1185">Reference proteome</keyword>
<keyword evidence="2" id="KW-1133">Transmembrane helix</keyword>
<dbReference type="Proteomes" id="UP001362999">
    <property type="component" value="Unassembled WGS sequence"/>
</dbReference>
<name>A0AAW0A996_9AGAR</name>
<sequence>MDMSSSSSLNVAAMPRLLWNFYIDYLWNWTDHPNSWVSRIAYTSRVLAILLMMPLVILTLLDLASYGIARTLGVIDDVKASTSDKETIHNKVPIVHVQRAPGTPSPDSPAASLVASTDSETLLDPNESLRQSKTTILSNKSEFSGSSSTDTLMGLSISTPVSHPDAYFTSEESGLRLSGVGVFSPAASRPPSPTVTRKPLPALDDKLTDVDEGITVRRRTKNPSHAAETK</sequence>
<evidence type="ECO:0000256" key="1">
    <source>
        <dbReference type="SAM" id="MobiDB-lite"/>
    </source>
</evidence>